<dbReference type="SUPFAM" id="SSF109604">
    <property type="entry name" value="HD-domain/PDEase-like"/>
    <property type="match status" value="2"/>
</dbReference>
<dbReference type="InterPro" id="IPR006674">
    <property type="entry name" value="HD_domain"/>
</dbReference>
<accession>A0ABY0IRE3</accession>
<comment type="caution">
    <text evidence="3">The sequence shown here is derived from an EMBL/GenBank/DDBJ whole genome shotgun (WGS) entry which is preliminary data.</text>
</comment>
<dbReference type="InterPro" id="IPR037522">
    <property type="entry name" value="HD_GYP_dom"/>
</dbReference>
<keyword evidence="4" id="KW-1185">Reference proteome</keyword>
<dbReference type="EMBL" id="SHKM01000001">
    <property type="protein sequence ID" value="RZT89652.1"/>
    <property type="molecule type" value="Genomic_DNA"/>
</dbReference>
<dbReference type="NCBIfam" id="TIGR00277">
    <property type="entry name" value="HDIG"/>
    <property type="match status" value="1"/>
</dbReference>
<gene>
    <name evidence="3" type="ORF">EV678_0445</name>
</gene>
<dbReference type="Proteomes" id="UP000292136">
    <property type="component" value="Unassembled WGS sequence"/>
</dbReference>
<dbReference type="RefSeq" id="WP_235832391.1">
    <property type="nucleotide sequence ID" value="NZ_SHKM01000001.1"/>
</dbReference>
<dbReference type="PANTHER" id="PTHR43155:SF1">
    <property type="entry name" value="3'3'-CGAMP-SPECIFIC PHOSPHODIESTERASE 1"/>
    <property type="match status" value="1"/>
</dbReference>
<dbReference type="Pfam" id="PF13487">
    <property type="entry name" value="HD_5"/>
    <property type="match status" value="1"/>
</dbReference>
<dbReference type="PANTHER" id="PTHR43155">
    <property type="entry name" value="CYCLIC DI-GMP PHOSPHODIESTERASE PA4108-RELATED"/>
    <property type="match status" value="1"/>
</dbReference>
<evidence type="ECO:0000259" key="2">
    <source>
        <dbReference type="PROSITE" id="PS51832"/>
    </source>
</evidence>
<protein>
    <submittedName>
        <fullName evidence="3">Nucleotidyltransferase with HDIG domain</fullName>
    </submittedName>
</protein>
<dbReference type="CDD" id="cd00077">
    <property type="entry name" value="HDc"/>
    <property type="match status" value="2"/>
</dbReference>
<organism evidence="3 4">
    <name type="scientific">Azospira oryzae</name>
    <dbReference type="NCBI Taxonomy" id="146939"/>
    <lineage>
        <taxon>Bacteria</taxon>
        <taxon>Pseudomonadati</taxon>
        <taxon>Pseudomonadota</taxon>
        <taxon>Betaproteobacteria</taxon>
        <taxon>Rhodocyclales</taxon>
        <taxon>Rhodocyclaceae</taxon>
        <taxon>Azospira</taxon>
    </lineage>
</organism>
<reference evidence="3 4" key="1">
    <citation type="submission" date="2019-02" db="EMBL/GenBank/DDBJ databases">
        <title>Genomic Encyclopedia of Type Strains, Phase IV (KMG-IV): sequencing the most valuable type-strain genomes for metagenomic binning, comparative biology and taxonomic classification.</title>
        <authorList>
            <person name="Goeker M."/>
        </authorList>
    </citation>
    <scope>NUCLEOTIDE SEQUENCE [LARGE SCALE GENOMIC DNA]</scope>
    <source>
        <strain evidence="3 4">DSM 21223</strain>
    </source>
</reference>
<dbReference type="InterPro" id="IPR006675">
    <property type="entry name" value="HDIG_dom"/>
</dbReference>
<feature type="domain" description="HD-GYP" evidence="2">
    <location>
        <begin position="236"/>
        <end position="432"/>
    </location>
</feature>
<proteinExistence type="predicted"/>
<name>A0ABY0IRE3_9RHOO</name>
<dbReference type="PROSITE" id="PS51831">
    <property type="entry name" value="HD"/>
    <property type="match status" value="1"/>
</dbReference>
<evidence type="ECO:0000313" key="4">
    <source>
        <dbReference type="Proteomes" id="UP000292136"/>
    </source>
</evidence>
<dbReference type="Gene3D" id="1.10.3210.10">
    <property type="entry name" value="Hypothetical protein af1432"/>
    <property type="match status" value="2"/>
</dbReference>
<dbReference type="SMART" id="SM00471">
    <property type="entry name" value="HDc"/>
    <property type="match status" value="2"/>
</dbReference>
<sequence>MHTEWSHPIPARMTVNTSPIAASYIDVDLRQVIYALSDALDLVGIDDVAHGKRVGIMAAACARVMGLDRGDTTFLFDLGLLHDIGVSSTRTHNHLVSEFDWQMSQEHCNVGCELLRDFGPLAAMAEPVHYHHTHWQDLQGRADVSRQVAEQANLIFLVDRVDALTAPYYSSGNVLMQAPAIRQKIRDSAGTFFAPELVEAFLQASAAEAFWLRLEPRGIQSALEDMLAQGQPCRASLAQLKQLAGIFSRIVDAKSPFTAEHSLGVARLARHLAEAMGVPQANCERLEIAGLLHDLGKLRVPDEVLDKPGQLDERERKMINAHSFETYQILHRIRGFEEIAAWASYHHEEPDGSGYPFHLTVDAMSREARILRVADIFQAMAQDRPYRAGLSADAVLQFLQELAHQGRIDAEVVAVAARDMAAAMRAARPAAA</sequence>
<feature type="domain" description="HD" evidence="1">
    <location>
        <begin position="258"/>
        <end position="380"/>
    </location>
</feature>
<dbReference type="Pfam" id="PF01966">
    <property type="entry name" value="HD"/>
    <property type="match status" value="1"/>
</dbReference>
<evidence type="ECO:0000259" key="1">
    <source>
        <dbReference type="PROSITE" id="PS51831"/>
    </source>
</evidence>
<dbReference type="InterPro" id="IPR003607">
    <property type="entry name" value="HD/PDEase_dom"/>
</dbReference>
<dbReference type="PROSITE" id="PS51832">
    <property type="entry name" value="HD_GYP"/>
    <property type="match status" value="1"/>
</dbReference>
<evidence type="ECO:0000313" key="3">
    <source>
        <dbReference type="EMBL" id="RZT89652.1"/>
    </source>
</evidence>